<dbReference type="PANTHER" id="PTHR22847">
    <property type="entry name" value="WD40 REPEAT PROTEIN"/>
    <property type="match status" value="1"/>
</dbReference>
<dbReference type="InterPro" id="IPR036322">
    <property type="entry name" value="WD40_repeat_dom_sf"/>
</dbReference>
<dbReference type="Pfam" id="PF13365">
    <property type="entry name" value="Trypsin_2"/>
    <property type="match status" value="1"/>
</dbReference>
<feature type="repeat" description="WD" evidence="3">
    <location>
        <begin position="339"/>
        <end position="380"/>
    </location>
</feature>
<dbReference type="PROSITE" id="PS00678">
    <property type="entry name" value="WD_REPEATS_1"/>
    <property type="match status" value="3"/>
</dbReference>
<dbReference type="RefSeq" id="WP_413266019.1">
    <property type="nucleotide sequence ID" value="NZ_JBHFNR010000198.1"/>
</dbReference>
<feature type="repeat" description="WD" evidence="3">
    <location>
        <begin position="297"/>
        <end position="338"/>
    </location>
</feature>
<name>A0ABV4XY05_9CYAN</name>
<dbReference type="CDD" id="cd00200">
    <property type="entry name" value="WD40"/>
    <property type="match status" value="1"/>
</dbReference>
<dbReference type="Gene3D" id="2.40.10.10">
    <property type="entry name" value="Trypsin-like serine proteases"/>
    <property type="match status" value="2"/>
</dbReference>
<dbReference type="PANTHER" id="PTHR22847:SF637">
    <property type="entry name" value="WD REPEAT DOMAIN 5B"/>
    <property type="match status" value="1"/>
</dbReference>
<evidence type="ECO:0000313" key="4">
    <source>
        <dbReference type="EMBL" id="MFB2896390.1"/>
    </source>
</evidence>
<feature type="repeat" description="WD" evidence="3">
    <location>
        <begin position="392"/>
        <end position="426"/>
    </location>
</feature>
<protein>
    <submittedName>
        <fullName evidence="4">Trypsin-like peptidase domain-containing protein</fullName>
    </submittedName>
</protein>
<dbReference type="PROSITE" id="PS50294">
    <property type="entry name" value="WD_REPEATS_REGION"/>
    <property type="match status" value="3"/>
</dbReference>
<accession>A0ABV4XY05</accession>
<gene>
    <name evidence="4" type="ORF">ACE1CI_26060</name>
</gene>
<feature type="repeat" description="WD" evidence="3">
    <location>
        <begin position="255"/>
        <end position="296"/>
    </location>
</feature>
<evidence type="ECO:0000256" key="1">
    <source>
        <dbReference type="ARBA" id="ARBA00022574"/>
    </source>
</evidence>
<organism evidence="4 5">
    <name type="scientific">Floridaenema flaviceps BLCC-F50</name>
    <dbReference type="NCBI Taxonomy" id="3153642"/>
    <lineage>
        <taxon>Bacteria</taxon>
        <taxon>Bacillati</taxon>
        <taxon>Cyanobacteriota</taxon>
        <taxon>Cyanophyceae</taxon>
        <taxon>Oscillatoriophycideae</taxon>
        <taxon>Aerosakkonematales</taxon>
        <taxon>Aerosakkonemataceae</taxon>
        <taxon>Floridanema</taxon>
        <taxon>Floridanema flaviceps</taxon>
    </lineage>
</organism>
<dbReference type="SUPFAM" id="SSF50494">
    <property type="entry name" value="Trypsin-like serine proteases"/>
    <property type="match status" value="1"/>
</dbReference>
<dbReference type="Proteomes" id="UP001576784">
    <property type="component" value="Unassembled WGS sequence"/>
</dbReference>
<sequence length="563" mass="61290">MSEKFFYQLSAALVGAAIVFVQPQIAVPQTLDEQAIANLAKLTTVVINGQNPGSGVIISQQGNTYYVLTAKHVVATQDEYEIVTSDGIKYPLNYSTVKKLPGIDLALVQFTSNKQYLVAPVRDSDKVTQGETIYISGWPHPGQAITQRIFQLTSGKISGRPLESLEDGYALVYTNITRSGMSGGPVFDANGVVIGIHGRADGEEIINPETGQTINVKSGFNLGMPINTFVKFASQQGIKLHYFGDNFFENEVQVLSGHTNAVTSVEIAPDNRTLASGSYDTTIKLWDLQTGKLLRTLTGHSNVVTKLAIAPDNRTLASASSDKTIKLWDLQTGKLLRTLTGHSDVVRSVAFSPDGQTLASGSDDKTIKIWNVNTGQLLHSLADSDRYNQGLVDYVHFSPDGQTVASGELQGLIRLWNVQTGKLQTTIEDDRICAERVWWALALSPLGEKIAGVCDKQDTLKVWDTSTGKLLYTIQKNSPSAIAINSYGQLLAGVDWQGNINIWNLYSGQLLRNNRLLDAEKGDYALFTSVAFSSDGQTLVAGSRTLPAYLGPGYIYVFRLSRQ</sequence>
<dbReference type="SMART" id="SM00320">
    <property type="entry name" value="WD40"/>
    <property type="match status" value="6"/>
</dbReference>
<dbReference type="Pfam" id="PF00400">
    <property type="entry name" value="WD40"/>
    <property type="match status" value="4"/>
</dbReference>
<dbReference type="PRINTS" id="PR00320">
    <property type="entry name" value="GPROTEINBRPT"/>
</dbReference>
<dbReference type="PROSITE" id="PS50082">
    <property type="entry name" value="WD_REPEATS_2"/>
    <property type="match status" value="4"/>
</dbReference>
<dbReference type="InterPro" id="IPR009003">
    <property type="entry name" value="Peptidase_S1_PA"/>
</dbReference>
<reference evidence="4 5" key="1">
    <citation type="submission" date="2024-09" db="EMBL/GenBank/DDBJ databases">
        <title>Floridaenema gen nov. (Aerosakkonemataceae, Aerosakkonematales ord. nov., Cyanobacteria) from benthic tropical and subtropical fresh waters, with the description of four new species.</title>
        <authorList>
            <person name="Moretto J.A."/>
            <person name="Berthold D.E."/>
            <person name="Lefler F.W."/>
            <person name="Huang I.-S."/>
            <person name="Laughinghouse H. IV."/>
        </authorList>
    </citation>
    <scope>NUCLEOTIDE SEQUENCE [LARGE SCALE GENOMIC DNA]</scope>
    <source>
        <strain evidence="4 5">BLCC-F50</strain>
    </source>
</reference>
<keyword evidence="2" id="KW-0677">Repeat</keyword>
<dbReference type="InterPro" id="IPR043504">
    <property type="entry name" value="Peptidase_S1_PA_chymotrypsin"/>
</dbReference>
<evidence type="ECO:0000313" key="5">
    <source>
        <dbReference type="Proteomes" id="UP001576784"/>
    </source>
</evidence>
<comment type="caution">
    <text evidence="4">The sequence shown here is derived from an EMBL/GenBank/DDBJ whole genome shotgun (WGS) entry which is preliminary data.</text>
</comment>
<dbReference type="InterPro" id="IPR019775">
    <property type="entry name" value="WD40_repeat_CS"/>
</dbReference>
<evidence type="ECO:0000256" key="3">
    <source>
        <dbReference type="PROSITE-ProRule" id="PRU00221"/>
    </source>
</evidence>
<dbReference type="InterPro" id="IPR001680">
    <property type="entry name" value="WD40_rpt"/>
</dbReference>
<evidence type="ECO:0000256" key="2">
    <source>
        <dbReference type="ARBA" id="ARBA00022737"/>
    </source>
</evidence>
<dbReference type="InterPro" id="IPR020472">
    <property type="entry name" value="WD40_PAC1"/>
</dbReference>
<proteinExistence type="predicted"/>
<keyword evidence="5" id="KW-1185">Reference proteome</keyword>
<dbReference type="Gene3D" id="2.130.10.10">
    <property type="entry name" value="YVTN repeat-like/Quinoprotein amine dehydrogenase"/>
    <property type="match status" value="2"/>
</dbReference>
<dbReference type="EMBL" id="JBHFNR010000198">
    <property type="protein sequence ID" value="MFB2896390.1"/>
    <property type="molecule type" value="Genomic_DNA"/>
</dbReference>
<dbReference type="SUPFAM" id="SSF50978">
    <property type="entry name" value="WD40 repeat-like"/>
    <property type="match status" value="1"/>
</dbReference>
<keyword evidence="1 3" id="KW-0853">WD repeat</keyword>
<dbReference type="InterPro" id="IPR015943">
    <property type="entry name" value="WD40/YVTN_repeat-like_dom_sf"/>
</dbReference>